<dbReference type="Proteomes" id="UP000692954">
    <property type="component" value="Unassembled WGS sequence"/>
</dbReference>
<dbReference type="SMART" id="SM00320">
    <property type="entry name" value="WD40"/>
    <property type="match status" value="3"/>
</dbReference>
<feature type="repeat" description="WD" evidence="1">
    <location>
        <begin position="256"/>
        <end position="297"/>
    </location>
</feature>
<feature type="repeat" description="WD" evidence="1">
    <location>
        <begin position="218"/>
        <end position="249"/>
    </location>
</feature>
<protein>
    <submittedName>
        <fullName evidence="2">Uncharacterized protein</fullName>
    </submittedName>
</protein>
<dbReference type="AlphaFoldDB" id="A0A8S1LTL8"/>
<evidence type="ECO:0000313" key="3">
    <source>
        <dbReference type="Proteomes" id="UP000692954"/>
    </source>
</evidence>
<feature type="repeat" description="WD" evidence="1">
    <location>
        <begin position="298"/>
        <end position="339"/>
    </location>
</feature>
<dbReference type="EMBL" id="CAJJDN010000025">
    <property type="protein sequence ID" value="CAD8069445.1"/>
    <property type="molecule type" value="Genomic_DNA"/>
</dbReference>
<dbReference type="PANTHER" id="PTHR45333:SF1">
    <property type="entry name" value="CHROMOSOME UNDETERMINED SCAFFOLD_625, WHOLE GENOME SHOTGUN SEQUENCE"/>
    <property type="match status" value="1"/>
</dbReference>
<organism evidence="2 3">
    <name type="scientific">Paramecium sonneborni</name>
    <dbReference type="NCBI Taxonomy" id="65129"/>
    <lineage>
        <taxon>Eukaryota</taxon>
        <taxon>Sar</taxon>
        <taxon>Alveolata</taxon>
        <taxon>Ciliophora</taxon>
        <taxon>Intramacronucleata</taxon>
        <taxon>Oligohymenophorea</taxon>
        <taxon>Peniculida</taxon>
        <taxon>Parameciidae</taxon>
        <taxon>Paramecium</taxon>
    </lineage>
</organism>
<evidence type="ECO:0000256" key="1">
    <source>
        <dbReference type="PROSITE-ProRule" id="PRU00221"/>
    </source>
</evidence>
<keyword evidence="1" id="KW-0853">WD repeat</keyword>
<dbReference type="PANTHER" id="PTHR45333">
    <property type="entry name" value="MEMBRANE PROTEIN-RELATED"/>
    <property type="match status" value="1"/>
</dbReference>
<dbReference type="PROSITE" id="PS50082">
    <property type="entry name" value="WD_REPEATS_2"/>
    <property type="match status" value="3"/>
</dbReference>
<gene>
    <name evidence="2" type="ORF">PSON_ATCC_30995.1.T0250285</name>
</gene>
<dbReference type="PROSITE" id="PS50294">
    <property type="entry name" value="WD_REPEATS_REGION"/>
    <property type="match status" value="3"/>
</dbReference>
<proteinExistence type="predicted"/>
<comment type="caution">
    <text evidence="2">The sequence shown here is derived from an EMBL/GenBank/DDBJ whole genome shotgun (WGS) entry which is preliminary data.</text>
</comment>
<accession>A0A8S1LTL8</accession>
<dbReference type="OrthoDB" id="283099at2759"/>
<reference evidence="2" key="1">
    <citation type="submission" date="2021-01" db="EMBL/GenBank/DDBJ databases">
        <authorList>
            <consortium name="Genoscope - CEA"/>
            <person name="William W."/>
        </authorList>
    </citation>
    <scope>NUCLEOTIDE SEQUENCE</scope>
</reference>
<name>A0A8S1LTL8_9CILI</name>
<dbReference type="InterPro" id="IPR001680">
    <property type="entry name" value="WD40_rpt"/>
</dbReference>
<evidence type="ECO:0000313" key="2">
    <source>
        <dbReference type="EMBL" id="CAD8069445.1"/>
    </source>
</evidence>
<keyword evidence="3" id="KW-1185">Reference proteome</keyword>
<dbReference type="Pfam" id="PF00400">
    <property type="entry name" value="WD40"/>
    <property type="match status" value="3"/>
</dbReference>
<sequence>MEIQYFFKQSKKEEKEDLFQILALSKDFDKQIYSVIIELLQKQKISDCLEYLSNDENQKENAQYISQTIDLPLIDQQEKLNRAKYNMKIILNIMKQIKDHDFSNNDYFTEICQEFRQGLIQKIKEQQKLIQLLLFLFTLQLQIINQFNVDQIFQVDLTKHSFENIRIKNTSLIGGNFARCNLNCSIFDNIDISGLNLNGAYLLNCQWKNIKVYELNKLESHSQDVRSVCISPDGNTLASGSHDNSIPLWGQQKDILYGHCNSVQSVCFSPDGTTLASSSNDKSIILRDVKTGEQKVILNGHRGSIISVSFSPDDTALAPGSEDNSIRFWDVSTRKEIEPALFETNPFTKNVTCNIIILLISQEATFQVQGALIKNESFENQLGIDLKILFKQKGKQLF</sequence>